<evidence type="ECO:0000313" key="1">
    <source>
        <dbReference type="EMBL" id="QBZ66450.1"/>
    </source>
</evidence>
<name>A0A4P7NVC0_PYROR</name>
<gene>
    <name evidence="1" type="ORF">PoMZ_13427</name>
</gene>
<proteinExistence type="predicted"/>
<accession>A0A4P7NVC0</accession>
<dbReference type="EMBL" id="CP034210">
    <property type="protein sequence ID" value="QBZ66450.1"/>
    <property type="molecule type" value="Genomic_DNA"/>
</dbReference>
<sequence>MAFFAACTTAIPSRYDPAAVQRAYEGLLNDLSRIPNQVQCKKCNRVFSEGTYQHQRPGKKCAGAGYITQDRAAESEYCRATNPGAWHEIEDYKNGKVTKLG</sequence>
<evidence type="ECO:0000313" key="2">
    <source>
        <dbReference type="Proteomes" id="UP000294847"/>
    </source>
</evidence>
<dbReference type="AlphaFoldDB" id="A0A4P7NVC0"/>
<organism evidence="1 2">
    <name type="scientific">Pyricularia oryzae</name>
    <name type="common">Rice blast fungus</name>
    <name type="synonym">Magnaporthe oryzae</name>
    <dbReference type="NCBI Taxonomy" id="318829"/>
    <lineage>
        <taxon>Eukaryota</taxon>
        <taxon>Fungi</taxon>
        <taxon>Dikarya</taxon>
        <taxon>Ascomycota</taxon>
        <taxon>Pezizomycotina</taxon>
        <taxon>Sordariomycetes</taxon>
        <taxon>Sordariomycetidae</taxon>
        <taxon>Magnaporthales</taxon>
        <taxon>Pyriculariaceae</taxon>
        <taxon>Pyricularia</taxon>
    </lineage>
</organism>
<protein>
    <submittedName>
        <fullName evidence="1">Uncharacterized protein</fullName>
    </submittedName>
</protein>
<reference evidence="1 2" key="1">
    <citation type="journal article" date="2019" name="Mol. Biol. Evol.">
        <title>Blast fungal genomes show frequent chromosomal changes, gene gains and losses, and effector gene turnover.</title>
        <authorList>
            <person name="Gomez Luciano L.B."/>
            <person name="Jason Tsai I."/>
            <person name="Chuma I."/>
            <person name="Tosa Y."/>
            <person name="Chen Y.H."/>
            <person name="Li J.Y."/>
            <person name="Li M.Y."/>
            <person name="Jade Lu M.Y."/>
            <person name="Nakayashiki H."/>
            <person name="Li W.H."/>
        </authorList>
    </citation>
    <scope>NUCLEOTIDE SEQUENCE [LARGE SCALE GENOMIC DNA]</scope>
    <source>
        <strain evidence="1">MZ5-1-6</strain>
    </source>
</reference>
<dbReference type="Proteomes" id="UP000294847">
    <property type="component" value="Chromosome 7"/>
</dbReference>